<feature type="region of interest" description="Disordered" evidence="3">
    <location>
        <begin position="175"/>
        <end position="242"/>
    </location>
</feature>
<dbReference type="PANTHER" id="PTHR14057">
    <property type="entry name" value="TRANSCRIPTION FACTOR ONECUT"/>
    <property type="match status" value="1"/>
</dbReference>
<feature type="region of interest" description="Disordered" evidence="3">
    <location>
        <begin position="123"/>
        <end position="149"/>
    </location>
</feature>
<dbReference type="InterPro" id="IPR009057">
    <property type="entry name" value="Homeodomain-like_sf"/>
</dbReference>
<keyword evidence="2" id="KW-0539">Nucleus</keyword>
<dbReference type="SUPFAM" id="SSF46689">
    <property type="entry name" value="Homeodomain-like"/>
    <property type="match status" value="1"/>
</dbReference>
<evidence type="ECO:0000256" key="3">
    <source>
        <dbReference type="SAM" id="MobiDB-lite"/>
    </source>
</evidence>
<dbReference type="OrthoDB" id="10068888at2759"/>
<dbReference type="SMART" id="SM00389">
    <property type="entry name" value="HOX"/>
    <property type="match status" value="1"/>
</dbReference>
<sequence length="242" mass="26911">MRGKNPIARCGAMMNLREHLTSRDDMERPTRNDRECSHLRQAAEQDGDYGSPPLGIVVVPPMGTVTGMAMETGEQSRKRSNTLSCKRKEEQQVQPDHPPAPKKPRLVFTDLQRRTLQAIFKVSPHDSPHSRPVSRNPNDPFMPQETKRPSKEMQVTIARQLGLEPQTVGNFFMNARRRSQDKWKDDDTVSCGGKTSGGSTPSSEENLSPNPHAAPPPPHHGHILAVPPHSMAHLGSQHPDNL</sequence>
<dbReference type="InterPro" id="IPR051649">
    <property type="entry name" value="CUT_Homeobox"/>
</dbReference>
<dbReference type="EMBL" id="CAJPEV010002701">
    <property type="protein sequence ID" value="CAG0897785.1"/>
    <property type="molecule type" value="Genomic_DNA"/>
</dbReference>
<dbReference type="PROSITE" id="PS50071">
    <property type="entry name" value="HOMEOBOX_2"/>
    <property type="match status" value="1"/>
</dbReference>
<name>A0A7R9FPC5_9CRUS</name>
<dbReference type="PANTHER" id="PTHR14057:SF47">
    <property type="entry name" value="HOMEOBOX PROTEIN ONECUT"/>
    <property type="match status" value="1"/>
</dbReference>
<keyword evidence="2" id="KW-0238">DNA-binding</keyword>
<feature type="DNA-binding region" description="Homeobox" evidence="2">
    <location>
        <begin position="101"/>
        <end position="183"/>
    </location>
</feature>
<proteinExistence type="predicted"/>
<dbReference type="AlphaFoldDB" id="A0A7R9FPC5"/>
<evidence type="ECO:0000313" key="6">
    <source>
        <dbReference type="Proteomes" id="UP000677054"/>
    </source>
</evidence>
<feature type="domain" description="Homeobox" evidence="4">
    <location>
        <begin position="99"/>
        <end position="182"/>
    </location>
</feature>
<dbReference type="InterPro" id="IPR001356">
    <property type="entry name" value="HD"/>
</dbReference>
<dbReference type="CDD" id="cd00086">
    <property type="entry name" value="homeodomain"/>
    <property type="match status" value="1"/>
</dbReference>
<feature type="compositionally biased region" description="Basic and acidic residues" evidence="3">
    <location>
        <begin position="178"/>
        <end position="187"/>
    </location>
</feature>
<evidence type="ECO:0000313" key="5">
    <source>
        <dbReference type="EMBL" id="CAD7250179.1"/>
    </source>
</evidence>
<accession>A0A7R9FPC5</accession>
<dbReference type="Gene3D" id="1.10.10.60">
    <property type="entry name" value="Homeodomain-like"/>
    <property type="match status" value="2"/>
</dbReference>
<dbReference type="GO" id="GO:0000981">
    <property type="term" value="F:DNA-binding transcription factor activity, RNA polymerase II-specific"/>
    <property type="evidence" value="ECO:0007669"/>
    <property type="project" value="TreeGrafter"/>
</dbReference>
<keyword evidence="6" id="KW-1185">Reference proteome</keyword>
<organism evidence="5">
    <name type="scientific">Darwinula stevensoni</name>
    <dbReference type="NCBI Taxonomy" id="69355"/>
    <lineage>
        <taxon>Eukaryota</taxon>
        <taxon>Metazoa</taxon>
        <taxon>Ecdysozoa</taxon>
        <taxon>Arthropoda</taxon>
        <taxon>Crustacea</taxon>
        <taxon>Oligostraca</taxon>
        <taxon>Ostracoda</taxon>
        <taxon>Podocopa</taxon>
        <taxon>Podocopida</taxon>
        <taxon>Darwinulocopina</taxon>
        <taxon>Darwinuloidea</taxon>
        <taxon>Darwinulidae</taxon>
        <taxon>Darwinula</taxon>
    </lineage>
</organism>
<comment type="subcellular location">
    <subcellularLocation>
        <location evidence="1 2">Nucleus</location>
    </subcellularLocation>
</comment>
<evidence type="ECO:0000256" key="2">
    <source>
        <dbReference type="PROSITE-ProRule" id="PRU00108"/>
    </source>
</evidence>
<protein>
    <recommendedName>
        <fullName evidence="4">Homeobox domain-containing protein</fullName>
    </recommendedName>
</protein>
<dbReference type="GO" id="GO:0005634">
    <property type="term" value="C:nucleus"/>
    <property type="evidence" value="ECO:0007669"/>
    <property type="project" value="UniProtKB-SubCell"/>
</dbReference>
<feature type="region of interest" description="Disordered" evidence="3">
    <location>
        <begin position="70"/>
        <end position="104"/>
    </location>
</feature>
<reference evidence="5" key="1">
    <citation type="submission" date="2020-11" db="EMBL/GenBank/DDBJ databases">
        <authorList>
            <person name="Tran Van P."/>
        </authorList>
    </citation>
    <scope>NUCLEOTIDE SEQUENCE</scope>
</reference>
<dbReference type="GO" id="GO:0000978">
    <property type="term" value="F:RNA polymerase II cis-regulatory region sequence-specific DNA binding"/>
    <property type="evidence" value="ECO:0007669"/>
    <property type="project" value="TreeGrafter"/>
</dbReference>
<keyword evidence="2" id="KW-0371">Homeobox</keyword>
<evidence type="ECO:0000259" key="4">
    <source>
        <dbReference type="PROSITE" id="PS50071"/>
    </source>
</evidence>
<evidence type="ECO:0000256" key="1">
    <source>
        <dbReference type="ARBA" id="ARBA00004123"/>
    </source>
</evidence>
<feature type="compositionally biased region" description="Low complexity" evidence="3">
    <location>
        <begin position="189"/>
        <end position="203"/>
    </location>
</feature>
<gene>
    <name evidence="5" type="ORF">DSTB1V02_LOCUS9961</name>
</gene>
<dbReference type="EMBL" id="LR902218">
    <property type="protein sequence ID" value="CAD7250179.1"/>
    <property type="molecule type" value="Genomic_DNA"/>
</dbReference>
<dbReference type="Proteomes" id="UP000677054">
    <property type="component" value="Unassembled WGS sequence"/>
</dbReference>